<dbReference type="RefSeq" id="XP_043184964.1">
    <property type="nucleotide sequence ID" value="XM_043331454.1"/>
</dbReference>
<feature type="compositionally biased region" description="Low complexity" evidence="6">
    <location>
        <begin position="2037"/>
        <end position="2048"/>
    </location>
</feature>
<evidence type="ECO:0000256" key="5">
    <source>
        <dbReference type="ARBA" id="ARBA00022801"/>
    </source>
</evidence>
<dbReference type="GO" id="GO:0005829">
    <property type="term" value="C:cytosol"/>
    <property type="evidence" value="ECO:0007669"/>
    <property type="project" value="TreeGrafter"/>
</dbReference>
<feature type="compositionally biased region" description="Pro residues" evidence="6">
    <location>
        <begin position="571"/>
        <end position="581"/>
    </location>
</feature>
<feature type="compositionally biased region" description="Basic and acidic residues" evidence="6">
    <location>
        <begin position="1406"/>
        <end position="1417"/>
    </location>
</feature>
<feature type="compositionally biased region" description="Pro residues" evidence="6">
    <location>
        <begin position="959"/>
        <end position="968"/>
    </location>
</feature>
<feature type="region of interest" description="Disordered" evidence="6">
    <location>
        <begin position="284"/>
        <end position="372"/>
    </location>
</feature>
<feature type="compositionally biased region" description="Pro residues" evidence="6">
    <location>
        <begin position="1574"/>
        <end position="1584"/>
    </location>
</feature>
<feature type="compositionally biased region" description="Basic residues" evidence="6">
    <location>
        <begin position="999"/>
        <end position="1019"/>
    </location>
</feature>
<feature type="compositionally biased region" description="Basic and acidic residues" evidence="6">
    <location>
        <begin position="806"/>
        <end position="821"/>
    </location>
</feature>
<dbReference type="EMBL" id="CP059669">
    <property type="protein sequence ID" value="QRW24727.1"/>
    <property type="molecule type" value="Genomic_DNA"/>
</dbReference>
<gene>
    <name evidence="7" type="ORF">RhiXN_11639</name>
</gene>
<accession>A0A8H8P5K7</accession>
<dbReference type="GO" id="GO:0052689">
    <property type="term" value="F:carboxylic ester hydrolase activity"/>
    <property type="evidence" value="ECO:0007669"/>
    <property type="project" value="UniProtKB-KW"/>
</dbReference>
<feature type="compositionally biased region" description="Polar residues" evidence="6">
    <location>
        <begin position="796"/>
        <end position="805"/>
    </location>
</feature>
<keyword evidence="4" id="KW-0719">Serine esterase</keyword>
<feature type="compositionally biased region" description="Polar residues" evidence="6">
    <location>
        <begin position="1994"/>
        <end position="2009"/>
    </location>
</feature>
<feature type="compositionally biased region" description="Basic and acidic residues" evidence="6">
    <location>
        <begin position="1789"/>
        <end position="1799"/>
    </location>
</feature>
<feature type="region of interest" description="Disordered" evidence="6">
    <location>
        <begin position="1789"/>
        <end position="1872"/>
    </location>
</feature>
<protein>
    <recommendedName>
        <fullName evidence="3">S-formylglutathione hydrolase</fullName>
        <ecNumber evidence="2">3.1.2.12</ecNumber>
    </recommendedName>
</protein>
<dbReference type="InterPro" id="IPR000801">
    <property type="entry name" value="Esterase-like"/>
</dbReference>
<feature type="region of interest" description="Disordered" evidence="6">
    <location>
        <begin position="1694"/>
        <end position="1724"/>
    </location>
</feature>
<evidence type="ECO:0000256" key="3">
    <source>
        <dbReference type="ARBA" id="ARBA00016774"/>
    </source>
</evidence>
<feature type="region of interest" description="Disordered" evidence="6">
    <location>
        <begin position="955"/>
        <end position="1076"/>
    </location>
</feature>
<dbReference type="Proteomes" id="UP000650533">
    <property type="component" value="Chromosome 12"/>
</dbReference>
<feature type="compositionally biased region" description="Basic and acidic residues" evidence="6">
    <location>
        <begin position="703"/>
        <end position="713"/>
    </location>
</feature>
<feature type="compositionally biased region" description="Pro residues" evidence="6">
    <location>
        <begin position="338"/>
        <end position="350"/>
    </location>
</feature>
<feature type="compositionally biased region" description="Polar residues" evidence="6">
    <location>
        <begin position="1451"/>
        <end position="1461"/>
    </location>
</feature>
<feature type="compositionally biased region" description="Basic residues" evidence="6">
    <location>
        <begin position="666"/>
        <end position="676"/>
    </location>
</feature>
<feature type="compositionally biased region" description="Basic and acidic residues" evidence="6">
    <location>
        <begin position="1298"/>
        <end position="1318"/>
    </location>
</feature>
<feature type="compositionally biased region" description="Low complexity" evidence="6">
    <location>
        <begin position="677"/>
        <end position="691"/>
    </location>
</feature>
<dbReference type="SUPFAM" id="SSF53474">
    <property type="entry name" value="alpha/beta-Hydrolases"/>
    <property type="match status" value="1"/>
</dbReference>
<proteinExistence type="inferred from homology"/>
<feature type="compositionally biased region" description="Basic residues" evidence="6">
    <location>
        <begin position="286"/>
        <end position="301"/>
    </location>
</feature>
<feature type="compositionally biased region" description="Basic and acidic residues" evidence="6">
    <location>
        <begin position="1922"/>
        <end position="1934"/>
    </location>
</feature>
<reference evidence="7" key="1">
    <citation type="submission" date="2020-05" db="EMBL/GenBank/DDBJ databases">
        <title>Evolutionary and genomic comparisons of hybrid uninucleate and nonhybrid Rhizoctonia fungi.</title>
        <authorList>
            <person name="Li C."/>
            <person name="Chen X."/>
        </authorList>
    </citation>
    <scope>NUCLEOTIDE SEQUENCE</scope>
    <source>
        <strain evidence="7">AG-1 IA</strain>
    </source>
</reference>
<feature type="region of interest" description="Disordered" evidence="6">
    <location>
        <begin position="1175"/>
        <end position="1680"/>
    </location>
</feature>
<evidence type="ECO:0000256" key="1">
    <source>
        <dbReference type="ARBA" id="ARBA00005622"/>
    </source>
</evidence>
<dbReference type="PANTHER" id="PTHR10061">
    <property type="entry name" value="S-FORMYLGLUTATHIONE HYDROLASE"/>
    <property type="match status" value="1"/>
</dbReference>
<feature type="region of interest" description="Disordered" evidence="6">
    <location>
        <begin position="461"/>
        <end position="845"/>
    </location>
</feature>
<feature type="compositionally biased region" description="Low complexity" evidence="6">
    <location>
        <begin position="731"/>
        <end position="761"/>
    </location>
</feature>
<feature type="compositionally biased region" description="Basic and acidic residues" evidence="6">
    <location>
        <begin position="1610"/>
        <end position="1680"/>
    </location>
</feature>
<dbReference type="InterPro" id="IPR029058">
    <property type="entry name" value="AB_hydrolase_fold"/>
</dbReference>
<dbReference type="EC" id="3.1.2.12" evidence="2"/>
<organism evidence="7 8">
    <name type="scientific">Rhizoctonia solani</name>
    <dbReference type="NCBI Taxonomy" id="456999"/>
    <lineage>
        <taxon>Eukaryota</taxon>
        <taxon>Fungi</taxon>
        <taxon>Dikarya</taxon>
        <taxon>Basidiomycota</taxon>
        <taxon>Agaricomycotina</taxon>
        <taxon>Agaricomycetes</taxon>
        <taxon>Cantharellales</taxon>
        <taxon>Ceratobasidiaceae</taxon>
        <taxon>Rhizoctonia</taxon>
    </lineage>
</organism>
<dbReference type="GO" id="GO:0046294">
    <property type="term" value="P:formaldehyde catabolic process"/>
    <property type="evidence" value="ECO:0007669"/>
    <property type="project" value="InterPro"/>
</dbReference>
<feature type="region of interest" description="Disordered" evidence="6">
    <location>
        <begin position="1902"/>
        <end position="2078"/>
    </location>
</feature>
<dbReference type="Pfam" id="PF00756">
    <property type="entry name" value="Esterase"/>
    <property type="match status" value="1"/>
</dbReference>
<comment type="similarity">
    <text evidence="1">Belongs to the esterase D family.</text>
</comment>
<dbReference type="GeneID" id="67033917"/>
<dbReference type="PANTHER" id="PTHR10061:SF0">
    <property type="entry name" value="S-FORMYLGLUTATHIONE HYDROLASE"/>
    <property type="match status" value="1"/>
</dbReference>
<feature type="compositionally biased region" description="Pro residues" evidence="6">
    <location>
        <begin position="764"/>
        <end position="780"/>
    </location>
</feature>
<evidence type="ECO:0000256" key="6">
    <source>
        <dbReference type="SAM" id="MobiDB-lite"/>
    </source>
</evidence>
<sequence>MVNLEQVAQNKAFGGSITKYKFVSDALGGLETHFNLFVPEGASSSAKVPVVTYLAGLTCNEDTAPWKAGLLLPASQHSLALLFPDTSPRGAQIPTEDDSWDFGTGAGFYLNATADAWSKHYNMEKLITSEIQRVLKENEQVGGVGFGAAERDGSFDGAASGFAPILNPTKCPWGDKAFKGYLKGELEEGKAHDATELIAKAKGKNVQILADYGTADNFYNSGQLLPENFVAAAKQAGFGDNTVSVRERAGYDHSYYFASEGPRSPVSEKEMELYYVEQERVDMQRRLSKRQSRGKSWRHSFMRTDGEKKKKRTSQGESDHDHDRSPSPGAVPSDRPDPSPAPALAPPANPQPRKAQSGRRPDSMTPPSFVARAPPRYYNLHLLSASARERLQRELAQSYATQRLPSLVSSGSVFSGVGSGHVGGSVRSSLSVRRPSVLAMSPQFGGSAGMAGLETITASPASTAGPLNSPSLDPMSALNAGPAASHRLSTWLKRPPASPHTSMQPLPADATDLMDGTDPFGGAWHHSSPYDAGEMVGGSPHTRSLAGPSSAPRKGPSPLSQSTSAINLADPEPPLPEPPGSPDLLSGHRAKRKLSKRRSTSASRGGLTSLFTRKSSVDEDNPDPAGRTSGLRGRSRPPLSPSSQSLAQTQGIAFPTDATPTTTEKRTRRKLSKRGRSTSQSSAASLDSSRSIETPIHSQFARELPRRPGRDIEIVELPSAKFPAQIPQTKSPTASQRRPSSSQRPPSASFQHHRPPSSQHHSAPDPPMSPMSPLRGPAPPSVTTNKPHRERKISAASINSFLSRITSRDKDKDKDKDKDPPRSASVQDTRKVPPHKLLNHVGKDHKSGNVFTRFARKLSLIRRRSVDVMAHPENNSSRPSFTVERKPVTVQPGLQRRATMDTTHSIYRGPLGDSHPAAQSSTNLAYAHAHTRSPSSHQELFSPLDPQLRSSQLIKTQLSPPPRIPPEIVPAGDARDRTSWQSLHRKVSTDPHPYPHSHPYSHPHSYSHSHSHLHPHPHPPHISTDDLLPPPALADPDNKHPDSPHSIPKWGIATPKPHDGPLLLGNGSAEEEEEPSPIGVLAVVNPDLGSDGEEDGVGKEVAVYAGGGKAGSRGSGGAVVLGRRESGYGAGRGGKRESGYGNEVAIYGQEKEVAIYEKDPPVDNLQILRAQLEAVTATTSPEAKRNKELPASPENRRNRELATSPEGRRMLPDSATGIGPGSGARGREGTKPLVVRKNASHSRSTSPDSSGWESPVKRGDRESLLKRAGRESPVKRNGRESPVKRNGRESPVKRNGRDKRDGSPVRPVRRSEPLKDHSALNGADVHQSHGFRPVGMSAAIGSTTSVDAIQGDDDAGSGAKDPTARQRILRSRASTDSLAKIHPVAVKPSLPKIRARVVSNPQPIEISKESSPVKEDPPAVAPAPTPERTKSSKTRPRSGHTGPESRHSIYGTATSESSEVPSSPAGPRKRISTADPTPAPISIPSRHAHSRSLEGAGSKLADPKPTSTPYMTPITDHAPLHPFSEKPVEYQGIIPPPPPISVMRFETTSPPPGKFVDGPSKMVFPDSKGAWLDSPPPMSPPPKAPYMNDEFSVSKEKLAAQGEFKKLHKRESTAESERDRRRARDEAKEERARQRAEWERAEWERNEKERLERVERDRQERERARTERAERLERERREQERLERELLERQRLEREREQERLERERLEREQAERERDKERERAERERVRMLQRQKEEQERAERIARERDRELVEKERQERERLELERERIERERVGAMRLEWERLERERLMEEEMRRREPPPLVNTNSSRRNRHEADGEREVVIVAKETRKSKRRNPDDSRSTSPTSTAPPAPPKENQPARRQRSQTDAYVPPIASALAQPVQQSFEVIAGVPVLPQGTHVEVAQPFQPRPTSVNTIEAPSLKARDAWERDRLDKGQSVLVPGGQRAVIPDVGSPRPTPDPRQRQASANKGRTQTPLVSHSEPIVPAPPTEYGPSHSSYSIPTFPTSRSHNPLPKPPAIDGPFPLHRPPAVYSNPHGSRPSQSRASSSRNPLPEPPRVSPYPLHHNVSPPRGIPPGAVR</sequence>
<evidence type="ECO:0000256" key="2">
    <source>
        <dbReference type="ARBA" id="ARBA00012479"/>
    </source>
</evidence>
<dbReference type="KEGG" id="rsx:RhiXN_11639"/>
<feature type="compositionally biased region" description="Polar residues" evidence="6">
    <location>
        <begin position="461"/>
        <end position="471"/>
    </location>
</feature>
<name>A0A8H8P5K7_9AGAM</name>
<feature type="compositionally biased region" description="Basic residues" evidence="6">
    <location>
        <begin position="588"/>
        <end position="599"/>
    </location>
</feature>
<feature type="compositionally biased region" description="Polar residues" evidence="6">
    <location>
        <begin position="1241"/>
        <end position="1252"/>
    </location>
</feature>
<dbReference type="GO" id="GO:0018738">
    <property type="term" value="F:S-formylglutathione hydrolase activity"/>
    <property type="evidence" value="ECO:0007669"/>
    <property type="project" value="UniProtKB-EC"/>
</dbReference>
<feature type="compositionally biased region" description="Basic and acidic residues" evidence="6">
    <location>
        <begin position="1182"/>
        <end position="1211"/>
    </location>
</feature>
<evidence type="ECO:0000256" key="4">
    <source>
        <dbReference type="ARBA" id="ARBA00022487"/>
    </source>
</evidence>
<feature type="compositionally biased region" description="Basic and acidic residues" evidence="6">
    <location>
        <begin position="1255"/>
        <end position="1292"/>
    </location>
</feature>
<feature type="compositionally biased region" description="Polar residues" evidence="6">
    <location>
        <begin position="1963"/>
        <end position="1977"/>
    </location>
</feature>
<dbReference type="InterPro" id="IPR014186">
    <property type="entry name" value="S-formylglutathione_hydrol"/>
</dbReference>
<dbReference type="Gene3D" id="3.40.50.1820">
    <property type="entry name" value="alpha/beta hydrolase"/>
    <property type="match status" value="1"/>
</dbReference>
<evidence type="ECO:0000313" key="7">
    <source>
        <dbReference type="EMBL" id="QRW24727.1"/>
    </source>
</evidence>
<keyword evidence="5" id="KW-0378">Hydrolase</keyword>
<evidence type="ECO:0000313" key="8">
    <source>
        <dbReference type="Proteomes" id="UP000650533"/>
    </source>
</evidence>